<dbReference type="EMBL" id="FOBL01000026">
    <property type="protein sequence ID" value="SEM10847.1"/>
    <property type="molecule type" value="Genomic_DNA"/>
</dbReference>
<dbReference type="STRING" id="426703.SAMN04488100_1267"/>
<dbReference type="Gene3D" id="3.20.20.190">
    <property type="entry name" value="Phosphatidylinositol (PI) phosphodiesterase"/>
    <property type="match status" value="1"/>
</dbReference>
<sequence length="243" mass="27617">MRSLNIAHRGFSGQYTENTMTAFEKAYEAGADGIELDVRLTKDGEVVIFHDAKIDRMTEGKGAVSDYTLEELQTHPIITHPLQKAIKQAVIPTLSEYLEWAKDKPLVTNIELKSIKKNYRLELRVAEAIQVYNMEEQVIISSFLENSLIRMKILAPRAKTGLLLSKYNESTIQMARELKFDYVHLKAGNLTEEIIEAAHAHGLGINTWTVNELKDLEKANRLGLNGIITDYPDRLRTIQYNSK</sequence>
<dbReference type="RefSeq" id="WP_091488992.1">
    <property type="nucleotide sequence ID" value="NZ_BJUX01000024.1"/>
</dbReference>
<dbReference type="EMBL" id="BJUX01000024">
    <property type="protein sequence ID" value="GEK89835.1"/>
    <property type="molecule type" value="Genomic_DNA"/>
</dbReference>
<dbReference type="Pfam" id="PF03009">
    <property type="entry name" value="GDPD"/>
    <property type="match status" value="1"/>
</dbReference>
<dbReference type="AlphaFoldDB" id="A0A1H7VPX4"/>
<dbReference type="PANTHER" id="PTHR46211:SF14">
    <property type="entry name" value="GLYCEROPHOSPHODIESTER PHOSPHODIESTERASE"/>
    <property type="match status" value="1"/>
</dbReference>
<dbReference type="PROSITE" id="PS51704">
    <property type="entry name" value="GP_PDE"/>
    <property type="match status" value="1"/>
</dbReference>
<protein>
    <submittedName>
        <fullName evidence="3">Glycerophosphoryl diester phosphodiesterase</fullName>
    </submittedName>
</protein>
<evidence type="ECO:0000313" key="2">
    <source>
        <dbReference type="EMBL" id="GEK89835.1"/>
    </source>
</evidence>
<dbReference type="GO" id="GO:0008081">
    <property type="term" value="F:phosphoric diester hydrolase activity"/>
    <property type="evidence" value="ECO:0007669"/>
    <property type="project" value="InterPro"/>
</dbReference>
<dbReference type="PANTHER" id="PTHR46211">
    <property type="entry name" value="GLYCEROPHOSPHORYL DIESTER PHOSPHODIESTERASE"/>
    <property type="match status" value="1"/>
</dbReference>
<dbReference type="InterPro" id="IPR017946">
    <property type="entry name" value="PLC-like_Pdiesterase_TIM-brl"/>
</dbReference>
<proteinExistence type="predicted"/>
<reference evidence="2 5" key="2">
    <citation type="submission" date="2019-07" db="EMBL/GenBank/DDBJ databases">
        <title>Whole genome shotgun sequence of Alkalibacterium putridalgicola NBRC 103243.</title>
        <authorList>
            <person name="Hosoyama A."/>
            <person name="Uohara A."/>
            <person name="Ohji S."/>
            <person name="Ichikawa N."/>
        </authorList>
    </citation>
    <scope>NUCLEOTIDE SEQUENCE [LARGE SCALE GENOMIC DNA]</scope>
    <source>
        <strain evidence="2 5">NBRC 103243</strain>
    </source>
</reference>
<dbReference type="OrthoDB" id="384721at2"/>
<dbReference type="GO" id="GO:0006629">
    <property type="term" value="P:lipid metabolic process"/>
    <property type="evidence" value="ECO:0007669"/>
    <property type="project" value="InterPro"/>
</dbReference>
<name>A0A1H7VPX4_9LACT</name>
<dbReference type="Proteomes" id="UP000321425">
    <property type="component" value="Unassembled WGS sequence"/>
</dbReference>
<evidence type="ECO:0000259" key="1">
    <source>
        <dbReference type="PROSITE" id="PS51704"/>
    </source>
</evidence>
<feature type="domain" description="GP-PDE" evidence="1">
    <location>
        <begin position="3"/>
        <end position="239"/>
    </location>
</feature>
<reference evidence="3 4" key="1">
    <citation type="submission" date="2016-10" db="EMBL/GenBank/DDBJ databases">
        <authorList>
            <person name="de Groot N.N."/>
        </authorList>
    </citation>
    <scope>NUCLEOTIDE SEQUENCE [LARGE SCALE GENOMIC DNA]</scope>
    <source>
        <strain evidence="3 4">DSM 19182</strain>
    </source>
</reference>
<organism evidence="3 4">
    <name type="scientific">Alkalibacterium putridalgicola</name>
    <dbReference type="NCBI Taxonomy" id="426703"/>
    <lineage>
        <taxon>Bacteria</taxon>
        <taxon>Bacillati</taxon>
        <taxon>Bacillota</taxon>
        <taxon>Bacilli</taxon>
        <taxon>Lactobacillales</taxon>
        <taxon>Carnobacteriaceae</taxon>
        <taxon>Alkalibacterium</taxon>
    </lineage>
</organism>
<evidence type="ECO:0000313" key="3">
    <source>
        <dbReference type="EMBL" id="SEM10847.1"/>
    </source>
</evidence>
<keyword evidence="5" id="KW-1185">Reference proteome</keyword>
<evidence type="ECO:0000313" key="4">
    <source>
        <dbReference type="Proteomes" id="UP000198548"/>
    </source>
</evidence>
<evidence type="ECO:0000313" key="5">
    <source>
        <dbReference type="Proteomes" id="UP000321425"/>
    </source>
</evidence>
<accession>A0A1H7VPX4</accession>
<dbReference type="Proteomes" id="UP000198548">
    <property type="component" value="Unassembled WGS sequence"/>
</dbReference>
<dbReference type="InterPro" id="IPR030395">
    <property type="entry name" value="GP_PDE_dom"/>
</dbReference>
<dbReference type="SUPFAM" id="SSF51695">
    <property type="entry name" value="PLC-like phosphodiesterases"/>
    <property type="match status" value="1"/>
</dbReference>
<gene>
    <name evidence="2" type="primary">glpQ</name>
    <name evidence="2" type="ORF">APU01nite_18740</name>
    <name evidence="3" type="ORF">SAMN04488100_1267</name>
</gene>